<evidence type="ECO:0000256" key="5">
    <source>
        <dbReference type="ARBA" id="ARBA00022692"/>
    </source>
</evidence>
<dbReference type="NCBIfam" id="NF028537">
    <property type="entry name" value="P_eth_NH2_trans"/>
    <property type="match status" value="1"/>
</dbReference>
<dbReference type="PANTHER" id="PTHR30443:SF0">
    <property type="entry name" value="PHOSPHOETHANOLAMINE TRANSFERASE EPTA"/>
    <property type="match status" value="1"/>
</dbReference>
<dbReference type="RefSeq" id="WP_214507672.1">
    <property type="nucleotide sequence ID" value="NZ_JAHEPS010000005.1"/>
</dbReference>
<feature type="domain" description="Sulfatase N-terminal" evidence="9">
    <location>
        <begin position="227"/>
        <end position="515"/>
    </location>
</feature>
<dbReference type="Pfam" id="PF08019">
    <property type="entry name" value="EptA_B_N"/>
    <property type="match status" value="1"/>
</dbReference>
<feature type="transmembrane region" description="Helical" evidence="8">
    <location>
        <begin position="108"/>
        <end position="131"/>
    </location>
</feature>
<dbReference type="CDD" id="cd16017">
    <property type="entry name" value="LptA"/>
    <property type="match status" value="1"/>
</dbReference>
<comment type="caution">
    <text evidence="11">The sequence shown here is derived from an EMBL/GenBank/DDBJ whole genome shotgun (WGS) entry which is preliminary data.</text>
</comment>
<dbReference type="SUPFAM" id="SSF53649">
    <property type="entry name" value="Alkaline phosphatase-like"/>
    <property type="match status" value="1"/>
</dbReference>
<dbReference type="GO" id="GO:0016740">
    <property type="term" value="F:transferase activity"/>
    <property type="evidence" value="ECO:0007669"/>
    <property type="project" value="UniProtKB-KW"/>
</dbReference>
<dbReference type="PANTHER" id="PTHR30443">
    <property type="entry name" value="INNER MEMBRANE PROTEIN"/>
    <property type="match status" value="1"/>
</dbReference>
<evidence type="ECO:0000256" key="4">
    <source>
        <dbReference type="ARBA" id="ARBA00022679"/>
    </source>
</evidence>
<gene>
    <name evidence="11" type="ORF">KJI95_13160</name>
</gene>
<protein>
    <submittedName>
        <fullName evidence="11">Phosphoethanolamine--lipid A transferase</fullName>
    </submittedName>
</protein>
<keyword evidence="6 8" id="KW-1133">Transmembrane helix</keyword>
<dbReference type="Proteomes" id="UP001195903">
    <property type="component" value="Unassembled WGS sequence"/>
</dbReference>
<evidence type="ECO:0000256" key="7">
    <source>
        <dbReference type="ARBA" id="ARBA00023136"/>
    </source>
</evidence>
<evidence type="ECO:0000256" key="1">
    <source>
        <dbReference type="ARBA" id="ARBA00004429"/>
    </source>
</evidence>
<dbReference type="InterPro" id="IPR017850">
    <property type="entry name" value="Alkaline_phosphatase_core_sf"/>
</dbReference>
<keyword evidence="12" id="KW-1185">Reference proteome</keyword>
<evidence type="ECO:0000256" key="3">
    <source>
        <dbReference type="ARBA" id="ARBA00022519"/>
    </source>
</evidence>
<organism evidence="11 12">
    <name type="scientific">Shewanella jiangmenensis</name>
    <dbReference type="NCBI Taxonomy" id="2837387"/>
    <lineage>
        <taxon>Bacteria</taxon>
        <taxon>Pseudomonadati</taxon>
        <taxon>Pseudomonadota</taxon>
        <taxon>Gammaproteobacteria</taxon>
        <taxon>Alteromonadales</taxon>
        <taxon>Shewanellaceae</taxon>
        <taxon>Shewanella</taxon>
    </lineage>
</organism>
<accession>A0ABS5V6L1</accession>
<proteinExistence type="predicted"/>
<comment type="subcellular location">
    <subcellularLocation>
        <location evidence="1">Cell inner membrane</location>
        <topology evidence="1">Multi-pass membrane protein</topology>
    </subcellularLocation>
</comment>
<feature type="transmembrane region" description="Helical" evidence="8">
    <location>
        <begin position="143"/>
        <end position="165"/>
    </location>
</feature>
<evidence type="ECO:0000256" key="8">
    <source>
        <dbReference type="SAM" id="Phobius"/>
    </source>
</evidence>
<evidence type="ECO:0000313" key="11">
    <source>
        <dbReference type="EMBL" id="MBT1445466.1"/>
    </source>
</evidence>
<evidence type="ECO:0000259" key="9">
    <source>
        <dbReference type="Pfam" id="PF00884"/>
    </source>
</evidence>
<evidence type="ECO:0000256" key="2">
    <source>
        <dbReference type="ARBA" id="ARBA00022475"/>
    </source>
</evidence>
<keyword evidence="2" id="KW-1003">Cell membrane</keyword>
<name>A0ABS5V6L1_9GAMM</name>
<keyword evidence="4 11" id="KW-0808">Transferase</keyword>
<keyword evidence="3" id="KW-0997">Cell inner membrane</keyword>
<evidence type="ECO:0000313" key="12">
    <source>
        <dbReference type="Proteomes" id="UP001195903"/>
    </source>
</evidence>
<dbReference type="EMBL" id="JAHEPS010000005">
    <property type="protein sequence ID" value="MBT1445466.1"/>
    <property type="molecule type" value="Genomic_DNA"/>
</dbReference>
<reference evidence="11 12" key="1">
    <citation type="submission" date="2021-05" db="EMBL/GenBank/DDBJ databases">
        <title>Shewanella sp. JM162201.</title>
        <authorList>
            <person name="Xu S."/>
            <person name="Li A."/>
        </authorList>
    </citation>
    <scope>NUCLEOTIDE SEQUENCE [LARGE SCALE GENOMIC DNA]</scope>
    <source>
        <strain evidence="11 12">JM162201</strain>
    </source>
</reference>
<feature type="domain" description="Phosphoethanolamine transferase N-terminal" evidence="10">
    <location>
        <begin position="48"/>
        <end position="199"/>
    </location>
</feature>
<sequence>MSLNKFTFFVALYFGLVLNFPLYLRAKQGFDALSDINWLFVAALPVLLVCLLALIFSLFSVKYVVKPFFMLLTLISAAVVFAMYRYGIVFDRAMMENIFETNSAEASMYFNLESVIGLALLGGLPAVLIYKADIEYRSIWRELGHKLGFMLAMLLGAGAIMAVYYQDLVSFGRNNDDMKQLIVPTYYIGAAAKYVNQRYLETPLEYQQLGLDATQALTDTNQKPTFTVLIVGETARSMNYEYYGYGRDTNAHSKGYQPIVLKDVESCGTATAQSLPCMFSRMDRDNYDSARAYAQDSVMDVLSHAGVELLWLDNDSGCKGVCDRIPNETINLNADPALCSGTSCFDEILLARLDEILSKPIRKNTLIVLHVMGSHGPTYFERYPEAHKAYVPDCPRSDIQNCSNEALVNTYDNTIRYTDYIMASVIEKLSAINDKADTAMMYISDHGESLGEKGLYLHGAPYALAPKEQISVPWLVWLSASFADENRINSDCLQNINGPLSHDNLFDSLLGLMQVKTEVYREAQDIFAACRR</sequence>
<keyword evidence="5 8" id="KW-0812">Transmembrane</keyword>
<evidence type="ECO:0000259" key="10">
    <source>
        <dbReference type="Pfam" id="PF08019"/>
    </source>
</evidence>
<dbReference type="InterPro" id="IPR058130">
    <property type="entry name" value="PEA_transf_C"/>
</dbReference>
<dbReference type="InterPro" id="IPR040423">
    <property type="entry name" value="PEA_transferase"/>
</dbReference>
<dbReference type="Gene3D" id="3.40.720.10">
    <property type="entry name" value="Alkaline Phosphatase, subunit A"/>
    <property type="match status" value="1"/>
</dbReference>
<feature type="transmembrane region" description="Helical" evidence="8">
    <location>
        <begin position="36"/>
        <end position="61"/>
    </location>
</feature>
<dbReference type="InterPro" id="IPR000917">
    <property type="entry name" value="Sulfatase_N"/>
</dbReference>
<keyword evidence="7 8" id="KW-0472">Membrane</keyword>
<evidence type="ECO:0000256" key="6">
    <source>
        <dbReference type="ARBA" id="ARBA00022989"/>
    </source>
</evidence>
<dbReference type="InterPro" id="IPR012549">
    <property type="entry name" value="EptA-like_N"/>
</dbReference>
<feature type="transmembrane region" description="Helical" evidence="8">
    <location>
        <begin position="68"/>
        <end position="88"/>
    </location>
</feature>
<dbReference type="Pfam" id="PF00884">
    <property type="entry name" value="Sulfatase"/>
    <property type="match status" value="1"/>
</dbReference>